<evidence type="ECO:0000259" key="3">
    <source>
        <dbReference type="PROSITE" id="PS50894"/>
    </source>
</evidence>
<dbReference type="SMART" id="SM00073">
    <property type="entry name" value="HPT"/>
    <property type="match status" value="1"/>
</dbReference>
<dbReference type="GO" id="GO:0043424">
    <property type="term" value="F:protein histidine kinase binding"/>
    <property type="evidence" value="ECO:0007669"/>
    <property type="project" value="InterPro"/>
</dbReference>
<sequence length="154" mass="17619">MTSIIPNDVINWDILNEIISMDEDDPDFSKELIRQFIEQAKQTFDQIQDLLQQCASSSDTRSLLQEISNLGHFLKGSSSALGLTRIAWYCECIQNYGNLKNYGGSHTIRQDNGPNNNNNNIPAFIKLLKNALKNARIEFELARSELSKYYKEEL</sequence>
<dbReference type="InterPro" id="IPR036641">
    <property type="entry name" value="HPT_dom_sf"/>
</dbReference>
<dbReference type="SUPFAM" id="SSF47226">
    <property type="entry name" value="Histidine-containing phosphotransfer domain, HPT domain"/>
    <property type="match status" value="1"/>
</dbReference>
<dbReference type="VEuPathDB" id="FungiDB:SCODWIG_01543"/>
<dbReference type="AlphaFoldDB" id="A0A376B586"/>
<dbReference type="Proteomes" id="UP000262825">
    <property type="component" value="Unassembled WGS sequence"/>
</dbReference>
<dbReference type="Pfam" id="PF01627">
    <property type="entry name" value="Hpt"/>
    <property type="match status" value="1"/>
</dbReference>
<feature type="modified residue" description="Phosphohistidine" evidence="1">
    <location>
        <position position="72"/>
    </location>
</feature>
<feature type="coiled-coil region" evidence="2">
    <location>
        <begin position="125"/>
        <end position="152"/>
    </location>
</feature>
<name>A0A376B586_9ASCO</name>
<dbReference type="GO" id="GO:0000160">
    <property type="term" value="P:phosphorelay signal transduction system"/>
    <property type="evidence" value="ECO:0007669"/>
    <property type="project" value="InterPro"/>
</dbReference>
<dbReference type="Gene3D" id="1.20.120.160">
    <property type="entry name" value="HPT domain"/>
    <property type="match status" value="1"/>
</dbReference>
<proteinExistence type="predicted"/>
<dbReference type="CDD" id="cd00088">
    <property type="entry name" value="HPT"/>
    <property type="match status" value="1"/>
</dbReference>
<accession>A0A376B586</accession>
<protein>
    <submittedName>
        <fullName evidence="4">Related to Phosphorelay intermediate protein YPD1</fullName>
    </submittedName>
</protein>
<dbReference type="GO" id="GO:0005634">
    <property type="term" value="C:nucleus"/>
    <property type="evidence" value="ECO:0007669"/>
    <property type="project" value="TreeGrafter"/>
</dbReference>
<evidence type="ECO:0000313" key="4">
    <source>
        <dbReference type="EMBL" id="SSD59782.1"/>
    </source>
</evidence>
<dbReference type="GO" id="GO:0009927">
    <property type="term" value="F:histidine phosphotransfer kinase activity"/>
    <property type="evidence" value="ECO:0007669"/>
    <property type="project" value="InterPro"/>
</dbReference>
<evidence type="ECO:0000313" key="5">
    <source>
        <dbReference type="Proteomes" id="UP000262825"/>
    </source>
</evidence>
<dbReference type="PROSITE" id="PS50894">
    <property type="entry name" value="HPT"/>
    <property type="match status" value="1"/>
</dbReference>
<feature type="domain" description="HPt" evidence="3">
    <location>
        <begin position="25"/>
        <end position="142"/>
    </location>
</feature>
<keyword evidence="2" id="KW-0175">Coiled coil</keyword>
<dbReference type="OrthoDB" id="1673781at2759"/>
<dbReference type="InterPro" id="IPR008207">
    <property type="entry name" value="Sig_transdc_His_kin_Hpt_dom"/>
</dbReference>
<evidence type="ECO:0000256" key="1">
    <source>
        <dbReference type="PROSITE-ProRule" id="PRU00110"/>
    </source>
</evidence>
<dbReference type="GO" id="GO:0005737">
    <property type="term" value="C:cytoplasm"/>
    <property type="evidence" value="ECO:0007669"/>
    <property type="project" value="TreeGrafter"/>
</dbReference>
<dbReference type="PANTHER" id="PTHR28242">
    <property type="entry name" value="PHOSPHORELAY INTERMEDIATE PROTEIN YPD1"/>
    <property type="match status" value="1"/>
</dbReference>
<gene>
    <name evidence="4" type="ORF">SCODWIG_01543</name>
</gene>
<dbReference type="EMBL" id="UFAJ01000203">
    <property type="protein sequence ID" value="SSD59782.1"/>
    <property type="molecule type" value="Genomic_DNA"/>
</dbReference>
<evidence type="ECO:0000256" key="2">
    <source>
        <dbReference type="SAM" id="Coils"/>
    </source>
</evidence>
<keyword evidence="1" id="KW-0597">Phosphoprotein</keyword>
<reference evidence="5" key="1">
    <citation type="submission" date="2018-06" db="EMBL/GenBank/DDBJ databases">
        <authorList>
            <person name="Guldener U."/>
        </authorList>
    </citation>
    <scope>NUCLEOTIDE SEQUENCE [LARGE SCALE GENOMIC DNA]</scope>
    <source>
        <strain evidence="5">UTAD17</strain>
    </source>
</reference>
<organism evidence="4 5">
    <name type="scientific">Saccharomycodes ludwigii</name>
    <dbReference type="NCBI Taxonomy" id="36035"/>
    <lineage>
        <taxon>Eukaryota</taxon>
        <taxon>Fungi</taxon>
        <taxon>Dikarya</taxon>
        <taxon>Ascomycota</taxon>
        <taxon>Saccharomycotina</taxon>
        <taxon>Saccharomycetes</taxon>
        <taxon>Saccharomycodales</taxon>
        <taxon>Saccharomycodaceae</taxon>
        <taxon>Saccharomycodes</taxon>
    </lineage>
</organism>
<dbReference type="InterPro" id="IPR045871">
    <property type="entry name" value="AHP1-5/YPD1"/>
</dbReference>
<dbReference type="PANTHER" id="PTHR28242:SF52">
    <property type="entry name" value="PHOSPHORELAY INTERMEDIATE PROTEIN YPD1"/>
    <property type="match status" value="1"/>
</dbReference>
<keyword evidence="5" id="KW-1185">Reference proteome</keyword>